<dbReference type="PRINTS" id="PR01415">
    <property type="entry name" value="ANKYRIN"/>
</dbReference>
<keyword evidence="1" id="KW-0677">Repeat</keyword>
<name>A0AAZ1Y5T8_OREAU</name>
<sequence>IRGCASPSASNVSIIDLTLWFVCEQKVETPLHMASRAGHYEVAEFLLQNGHKRPVNKYDTRIPADEADRALHPRANFPPVQDDQTPLHCAARMGHKELVKLLLEQKANPNSTTTAGHTPLHIAAREGHVQTNGLTPLHVAVHHNNLDVVNLLVSKGGSPHSAARVNQIKNTHM</sequence>
<dbReference type="Gene3D" id="1.25.40.20">
    <property type="entry name" value="Ankyrin repeat-containing domain"/>
    <property type="match status" value="2"/>
</dbReference>
<dbReference type="Ensembl" id="ENSOABT00000070257.1">
    <property type="protein sequence ID" value="ENSOABP00000075283.1"/>
    <property type="gene ID" value="ENSOABG00000022386.2"/>
</dbReference>
<evidence type="ECO:0000313" key="5">
    <source>
        <dbReference type="Proteomes" id="UP000472276"/>
    </source>
</evidence>
<dbReference type="PROSITE" id="PS50088">
    <property type="entry name" value="ANK_REPEAT"/>
    <property type="match status" value="3"/>
</dbReference>
<dbReference type="SUPFAM" id="SSF48403">
    <property type="entry name" value="Ankyrin repeat"/>
    <property type="match status" value="1"/>
</dbReference>
<dbReference type="Pfam" id="PF12796">
    <property type="entry name" value="Ank_2"/>
    <property type="match status" value="1"/>
</dbReference>
<evidence type="ECO:0000256" key="2">
    <source>
        <dbReference type="ARBA" id="ARBA00023043"/>
    </source>
</evidence>
<dbReference type="PANTHER" id="PTHR24123">
    <property type="entry name" value="ANKYRIN REPEAT-CONTAINING"/>
    <property type="match status" value="1"/>
</dbReference>
<dbReference type="SMART" id="SM00248">
    <property type="entry name" value="ANK"/>
    <property type="match status" value="3"/>
</dbReference>
<dbReference type="PROSITE" id="PS50297">
    <property type="entry name" value="ANK_REP_REGION"/>
    <property type="match status" value="3"/>
</dbReference>
<evidence type="ECO:0000256" key="1">
    <source>
        <dbReference type="ARBA" id="ARBA00022737"/>
    </source>
</evidence>
<dbReference type="AlphaFoldDB" id="A0AAZ1Y5T8"/>
<evidence type="ECO:0000256" key="3">
    <source>
        <dbReference type="PROSITE-ProRule" id="PRU00023"/>
    </source>
</evidence>
<protein>
    <submittedName>
        <fullName evidence="4">Uncharacterized protein</fullName>
    </submittedName>
</protein>
<accession>A0AAZ1Y5T8</accession>
<evidence type="ECO:0000313" key="4">
    <source>
        <dbReference type="Ensembl" id="ENSOABP00000075283.1"/>
    </source>
</evidence>
<dbReference type="InterPro" id="IPR051165">
    <property type="entry name" value="Multifunctional_ANK_Repeat"/>
</dbReference>
<organism evidence="4 5">
    <name type="scientific">Oreochromis aureus</name>
    <name type="common">Israeli tilapia</name>
    <name type="synonym">Chromis aureus</name>
    <dbReference type="NCBI Taxonomy" id="47969"/>
    <lineage>
        <taxon>Eukaryota</taxon>
        <taxon>Metazoa</taxon>
        <taxon>Chordata</taxon>
        <taxon>Craniata</taxon>
        <taxon>Vertebrata</taxon>
        <taxon>Euteleostomi</taxon>
        <taxon>Actinopterygii</taxon>
        <taxon>Neopterygii</taxon>
        <taxon>Teleostei</taxon>
        <taxon>Neoteleostei</taxon>
        <taxon>Acanthomorphata</taxon>
        <taxon>Ovalentaria</taxon>
        <taxon>Cichlomorphae</taxon>
        <taxon>Cichliformes</taxon>
        <taxon>Cichlidae</taxon>
        <taxon>African cichlids</taxon>
        <taxon>Pseudocrenilabrinae</taxon>
        <taxon>Oreochromini</taxon>
        <taxon>Oreochromis</taxon>
    </lineage>
</organism>
<feature type="repeat" description="ANK" evidence="3">
    <location>
        <begin position="132"/>
        <end position="164"/>
    </location>
</feature>
<dbReference type="InterPro" id="IPR002110">
    <property type="entry name" value="Ankyrin_rpt"/>
</dbReference>
<dbReference type="PANTHER" id="PTHR24123:SF71">
    <property type="entry name" value="ANKYRIN 1, ERYTHROCYTIC A ISOFORM X1"/>
    <property type="match status" value="1"/>
</dbReference>
<reference evidence="4" key="2">
    <citation type="submission" date="2025-08" db="UniProtKB">
        <authorList>
            <consortium name="Ensembl"/>
        </authorList>
    </citation>
    <scope>IDENTIFICATION</scope>
</reference>
<reference evidence="5" key="1">
    <citation type="submission" date="2020-03" db="EMBL/GenBank/DDBJ databases">
        <title>Evolution of repeat sequences and sex chromosomes of tilapia species revealed by chromosome-level genomes.</title>
        <authorList>
            <person name="Xu L."/>
            <person name="Tao W."/>
            <person name="Wang D."/>
            <person name="Zhou Q."/>
        </authorList>
    </citation>
    <scope>NUCLEOTIDE SEQUENCE [LARGE SCALE GENOMIC DNA]</scope>
    <source>
        <strain evidence="5">Israel</strain>
    </source>
</reference>
<dbReference type="InterPro" id="IPR036770">
    <property type="entry name" value="Ankyrin_rpt-contain_sf"/>
</dbReference>
<dbReference type="Pfam" id="PF00023">
    <property type="entry name" value="Ank"/>
    <property type="match status" value="2"/>
</dbReference>
<gene>
    <name evidence="4" type="primary">ANK3</name>
</gene>
<proteinExistence type="predicted"/>
<dbReference type="Proteomes" id="UP000472276">
    <property type="component" value="Unassembled WGS sequence"/>
</dbReference>
<feature type="repeat" description="ANK" evidence="3">
    <location>
        <begin position="26"/>
        <end position="50"/>
    </location>
</feature>
<feature type="repeat" description="ANK" evidence="3">
    <location>
        <begin position="82"/>
        <end position="114"/>
    </location>
</feature>
<keyword evidence="2 3" id="KW-0040">ANK repeat</keyword>
<keyword evidence="5" id="KW-1185">Reference proteome</keyword>
<reference evidence="4" key="3">
    <citation type="submission" date="2025-09" db="UniProtKB">
        <authorList>
            <consortium name="Ensembl"/>
        </authorList>
    </citation>
    <scope>IDENTIFICATION</scope>
</reference>